<evidence type="ECO:0000256" key="1">
    <source>
        <dbReference type="ARBA" id="ARBA00022679"/>
    </source>
</evidence>
<dbReference type="AlphaFoldDB" id="E8MDI6"/>
<organism evidence="4 5">
    <name type="scientific">Vibrio sinaloensis DSM 21326</name>
    <dbReference type="NCBI Taxonomy" id="945550"/>
    <lineage>
        <taxon>Bacteria</taxon>
        <taxon>Pseudomonadati</taxon>
        <taxon>Pseudomonadota</taxon>
        <taxon>Gammaproteobacteria</taxon>
        <taxon>Vibrionales</taxon>
        <taxon>Vibrionaceae</taxon>
        <taxon>Vibrio</taxon>
        <taxon>Vibrio oreintalis group</taxon>
    </lineage>
</organism>
<dbReference type="PANTHER" id="PTHR10545">
    <property type="entry name" value="DIAMINE N-ACETYLTRANSFERASE"/>
    <property type="match status" value="1"/>
</dbReference>
<dbReference type="Proteomes" id="UP000006228">
    <property type="component" value="Unassembled WGS sequence"/>
</dbReference>
<dbReference type="eggNOG" id="COG0456">
    <property type="taxonomic scope" value="Bacteria"/>
</dbReference>
<dbReference type="InterPro" id="IPR051016">
    <property type="entry name" value="Diverse_Substrate_AcTransf"/>
</dbReference>
<gene>
    <name evidence="4" type="ORF">VISI1226_08604</name>
</gene>
<protein>
    <recommendedName>
        <fullName evidence="3">N-acetyltransferase domain-containing protein</fullName>
    </recommendedName>
</protein>
<keyword evidence="2" id="KW-0012">Acyltransferase</keyword>
<evidence type="ECO:0000313" key="4">
    <source>
        <dbReference type="EMBL" id="EGA67972.1"/>
    </source>
</evidence>
<evidence type="ECO:0000313" key="5">
    <source>
        <dbReference type="Proteomes" id="UP000006228"/>
    </source>
</evidence>
<comment type="caution">
    <text evidence="4">The sequence shown here is derived from an EMBL/GenBank/DDBJ whole genome shotgun (WGS) entry which is preliminary data.</text>
</comment>
<dbReference type="PROSITE" id="PS51186">
    <property type="entry name" value="GNAT"/>
    <property type="match status" value="1"/>
</dbReference>
<dbReference type="InterPro" id="IPR016181">
    <property type="entry name" value="Acyl_CoA_acyltransferase"/>
</dbReference>
<evidence type="ECO:0000256" key="2">
    <source>
        <dbReference type="ARBA" id="ARBA00023315"/>
    </source>
</evidence>
<evidence type="ECO:0000259" key="3">
    <source>
        <dbReference type="PROSITE" id="PS51186"/>
    </source>
</evidence>
<dbReference type="Gene3D" id="3.40.630.30">
    <property type="match status" value="1"/>
</dbReference>
<dbReference type="PANTHER" id="PTHR10545:SF29">
    <property type="entry name" value="GH14572P-RELATED"/>
    <property type="match status" value="1"/>
</dbReference>
<dbReference type="SUPFAM" id="SSF55729">
    <property type="entry name" value="Acyl-CoA N-acyltransferases (Nat)"/>
    <property type="match status" value="1"/>
</dbReference>
<dbReference type="EMBL" id="AEVT01000122">
    <property type="protein sequence ID" value="EGA67972.1"/>
    <property type="molecule type" value="Genomic_DNA"/>
</dbReference>
<proteinExistence type="predicted"/>
<reference evidence="4 5" key="1">
    <citation type="journal article" date="2012" name="Int. J. Syst. Evol. Microbiol.">
        <title>Vibrio caribbeanicus sp. nov., isolated from the marine sponge Scleritoderma cyanea.</title>
        <authorList>
            <person name="Hoffmann M."/>
            <person name="Monday S.R."/>
            <person name="Allard M.W."/>
            <person name="Strain E.A."/>
            <person name="Whittaker P."/>
            <person name="Naum M."/>
            <person name="McCarthy P.J."/>
            <person name="Lopez J.V."/>
            <person name="Fischer M."/>
            <person name="Brown E.W."/>
        </authorList>
    </citation>
    <scope>NUCLEOTIDE SEQUENCE [LARGE SCALE GENOMIC DNA]</scope>
    <source>
        <strain evidence="5">DSMZ 21326</strain>
    </source>
</reference>
<keyword evidence="1" id="KW-0808">Transferase</keyword>
<sequence length="162" mass="18600">MIISNVTHEHCLDLLPIFIELETYYFKQNAASEKELIAYLEDKVFSPWSGVKVVAAYEKREVVGFATFTIMYPAPNLSGQLYMKDLFVSSRARGKGVGIKLMQHLAKIALKQECSRFDWTAESTNPTAGNFYQSIGATLIEEKQYYRFEGQQLRLFAQHTRK</sequence>
<dbReference type="Pfam" id="PF00583">
    <property type="entry name" value="Acetyltransf_1"/>
    <property type="match status" value="1"/>
</dbReference>
<dbReference type="CDD" id="cd04301">
    <property type="entry name" value="NAT_SF"/>
    <property type="match status" value="1"/>
</dbReference>
<dbReference type="GO" id="GO:0008080">
    <property type="term" value="F:N-acetyltransferase activity"/>
    <property type="evidence" value="ECO:0007669"/>
    <property type="project" value="TreeGrafter"/>
</dbReference>
<dbReference type="InterPro" id="IPR000182">
    <property type="entry name" value="GNAT_dom"/>
</dbReference>
<dbReference type="GeneID" id="95571580"/>
<dbReference type="OrthoDB" id="9805924at2"/>
<accession>E8MDI6</accession>
<name>E8MDI6_PHOS4</name>
<dbReference type="RefSeq" id="WP_008081647.1">
    <property type="nucleotide sequence ID" value="NZ_AEVT01000122.1"/>
</dbReference>
<feature type="domain" description="N-acetyltransferase" evidence="3">
    <location>
        <begin position="1"/>
        <end position="158"/>
    </location>
</feature>